<comment type="caution">
    <text evidence="1">The sequence shown here is derived from an EMBL/GenBank/DDBJ whole genome shotgun (WGS) entry which is preliminary data.</text>
</comment>
<dbReference type="Proteomes" id="UP001140096">
    <property type="component" value="Unassembled WGS sequence"/>
</dbReference>
<keyword evidence="2" id="KW-1185">Reference proteome</keyword>
<name>A0ACC1LAQ8_9FUNG</name>
<evidence type="ECO:0000313" key="1">
    <source>
        <dbReference type="EMBL" id="KAJ2804383.1"/>
    </source>
</evidence>
<protein>
    <submittedName>
        <fullName evidence="1">Uncharacterized protein</fullName>
    </submittedName>
</protein>
<sequence length="539" mass="57403">MPTNPGMASKQASGIGLKTPGTILRQRRSAKAASPSTSQIIKIDDSTSQNLECIELEPAPPTRKKPRNMPATASSSSRRAVVAPKPASILIPVRVDDSDDDFVETLSKRKPSKHCDVISDDSSDVQPVDRAIEAMSIASTPVARSTKLARKRSVEEVCLPSSPPLLRHGSPTVERHNSQTQSMLVLDTTSDAASTTKELPGFSSAADLFSQETLVASISRANTATGHMNWTSSASTIANHHLEVMATKASVQQLGRNTSASKEALKGIDTELFYDPIDEYLTQDVGGSSQMRSSFARQLSPLASDPYNSEKVHVSATAGLAGRGESQQDGSSPFHPGISQWYHDNHDRVIGLGEDSDGAELFANDRLGDDLNSGEELSGQEPAPQGYVSIDDEDSDEAPQSPLEGFCDLREYAGTGGGDMDIYLNQFAPTVRQSSQRGGRGRRRGSSATSASRRTASRSRERPSSSGSTRGGRRGRGDQTAAAGFGGIRPVASSRPSHTTTAAAAATSVPIIYNHYADDGYLDIAPSMYWEGNGMSRFG</sequence>
<accession>A0ACC1LAQ8</accession>
<organism evidence="1 2">
    <name type="scientific">Coemansia furcata</name>
    <dbReference type="NCBI Taxonomy" id="417177"/>
    <lineage>
        <taxon>Eukaryota</taxon>
        <taxon>Fungi</taxon>
        <taxon>Fungi incertae sedis</taxon>
        <taxon>Zoopagomycota</taxon>
        <taxon>Kickxellomycotina</taxon>
        <taxon>Kickxellomycetes</taxon>
        <taxon>Kickxellales</taxon>
        <taxon>Kickxellaceae</taxon>
        <taxon>Coemansia</taxon>
    </lineage>
</organism>
<evidence type="ECO:0000313" key="2">
    <source>
        <dbReference type="Proteomes" id="UP001140096"/>
    </source>
</evidence>
<dbReference type="EMBL" id="JANBUP010001648">
    <property type="protein sequence ID" value="KAJ2804383.1"/>
    <property type="molecule type" value="Genomic_DNA"/>
</dbReference>
<reference evidence="1" key="1">
    <citation type="submission" date="2022-07" db="EMBL/GenBank/DDBJ databases">
        <title>Phylogenomic reconstructions and comparative analyses of Kickxellomycotina fungi.</title>
        <authorList>
            <person name="Reynolds N.K."/>
            <person name="Stajich J.E."/>
            <person name="Barry K."/>
            <person name="Grigoriev I.V."/>
            <person name="Crous P."/>
            <person name="Smith M.E."/>
        </authorList>
    </citation>
    <scope>NUCLEOTIDE SEQUENCE</scope>
    <source>
        <strain evidence="1">CBS 102833</strain>
    </source>
</reference>
<gene>
    <name evidence="1" type="ORF">H4S07_004239</name>
</gene>
<proteinExistence type="predicted"/>